<dbReference type="STRING" id="1715989.NITINOP_0542"/>
<dbReference type="Gene3D" id="2.60.40.420">
    <property type="entry name" value="Cupredoxins - blue copper proteins"/>
    <property type="match status" value="1"/>
</dbReference>
<dbReference type="InterPro" id="IPR008972">
    <property type="entry name" value="Cupredoxin"/>
</dbReference>
<gene>
    <name evidence="1" type="ORF">NITINOP_0542</name>
</gene>
<dbReference type="AlphaFoldDB" id="A0A0S4KQS4"/>
<organism evidence="1 2">
    <name type="scientific">Candidatus Nitrospira inopinata</name>
    <dbReference type="NCBI Taxonomy" id="1715989"/>
    <lineage>
        <taxon>Bacteria</taxon>
        <taxon>Pseudomonadati</taxon>
        <taxon>Nitrospirota</taxon>
        <taxon>Nitrospiria</taxon>
        <taxon>Nitrospirales</taxon>
        <taxon>Nitrospiraceae</taxon>
        <taxon>Nitrospira</taxon>
    </lineage>
</organism>
<dbReference type="OrthoDB" id="9796416at2"/>
<dbReference type="RefSeq" id="WP_062482907.1">
    <property type="nucleotide sequence ID" value="NZ_LN885086.1"/>
</dbReference>
<accession>A0A0S4KQS4</accession>
<evidence type="ECO:0000313" key="2">
    <source>
        <dbReference type="Proteomes" id="UP000066284"/>
    </source>
</evidence>
<protein>
    <submittedName>
        <fullName evidence="1">Putative Blue copper protein</fullName>
    </submittedName>
</protein>
<name>A0A0S4KQS4_9BACT</name>
<proteinExistence type="predicted"/>
<keyword evidence="2" id="KW-1185">Reference proteome</keyword>
<evidence type="ECO:0000313" key="1">
    <source>
        <dbReference type="EMBL" id="CUQ65518.1"/>
    </source>
</evidence>
<sequence length="151" mass="16632">MIKQWARWWTGGVIAGLAGLMVWSPGPLASTTGSQRLAQSEPEQVVEVTIKDYKFRTKQGALRLGLPTVIKVRNEDAERHDFGSTMFEGLSAQIEQNGVIVYGRGLGGVFLDPHRGAIVRFDLSRPGKHEFRCSLHPTMTGELLILSTEAV</sequence>
<dbReference type="SUPFAM" id="SSF49503">
    <property type="entry name" value="Cupredoxins"/>
    <property type="match status" value="1"/>
</dbReference>
<dbReference type="EMBL" id="LN885086">
    <property type="protein sequence ID" value="CUQ65518.1"/>
    <property type="molecule type" value="Genomic_DNA"/>
</dbReference>
<reference evidence="2" key="1">
    <citation type="submission" date="2015-09" db="EMBL/GenBank/DDBJ databases">
        <authorList>
            <person name="Daims H."/>
        </authorList>
    </citation>
    <scope>NUCLEOTIDE SEQUENCE [LARGE SCALE GENOMIC DNA]</scope>
</reference>
<dbReference type="KEGG" id="nio:NITINOP_0542"/>
<dbReference type="Proteomes" id="UP000066284">
    <property type="component" value="Chromosome 1"/>
</dbReference>